<evidence type="ECO:0000256" key="1">
    <source>
        <dbReference type="ARBA" id="ARBA00010122"/>
    </source>
</evidence>
<dbReference type="Gene3D" id="3.40.1160.10">
    <property type="entry name" value="Acetylglutamate kinase-like"/>
    <property type="match status" value="1"/>
</dbReference>
<keyword evidence="4" id="KW-1185">Reference proteome</keyword>
<dbReference type="InterPro" id="IPR018042">
    <property type="entry name" value="Aspartate_kinase_CS"/>
</dbReference>
<dbReference type="Pfam" id="PF00696">
    <property type="entry name" value="AA_kinase"/>
    <property type="match status" value="1"/>
</dbReference>
<dbReference type="GO" id="GO:0004072">
    <property type="term" value="F:aspartate kinase activity"/>
    <property type="evidence" value="ECO:0007669"/>
    <property type="project" value="InterPro"/>
</dbReference>
<evidence type="ECO:0000313" key="3">
    <source>
        <dbReference type="EMBL" id="EFX83889.1"/>
    </source>
</evidence>
<dbReference type="HOGENOM" id="CLU_149372_0_0_1"/>
<accession>E9G9E4</accession>
<dbReference type="Proteomes" id="UP000000305">
    <property type="component" value="Unassembled WGS sequence"/>
</dbReference>
<reference evidence="3 4" key="1">
    <citation type="journal article" date="2011" name="Science">
        <title>The ecoresponsive genome of Daphnia pulex.</title>
        <authorList>
            <person name="Colbourne J.K."/>
            <person name="Pfrender M.E."/>
            <person name="Gilbert D."/>
            <person name="Thomas W.K."/>
            <person name="Tucker A."/>
            <person name="Oakley T.H."/>
            <person name="Tokishita S."/>
            <person name="Aerts A."/>
            <person name="Arnold G.J."/>
            <person name="Basu M.K."/>
            <person name="Bauer D.J."/>
            <person name="Caceres C.E."/>
            <person name="Carmel L."/>
            <person name="Casola C."/>
            <person name="Choi J.H."/>
            <person name="Detter J.C."/>
            <person name="Dong Q."/>
            <person name="Dusheyko S."/>
            <person name="Eads B.D."/>
            <person name="Frohlich T."/>
            <person name="Geiler-Samerotte K.A."/>
            <person name="Gerlach D."/>
            <person name="Hatcher P."/>
            <person name="Jogdeo S."/>
            <person name="Krijgsveld J."/>
            <person name="Kriventseva E.V."/>
            <person name="Kultz D."/>
            <person name="Laforsch C."/>
            <person name="Lindquist E."/>
            <person name="Lopez J."/>
            <person name="Manak J.R."/>
            <person name="Muller J."/>
            <person name="Pangilinan J."/>
            <person name="Patwardhan R.P."/>
            <person name="Pitluck S."/>
            <person name="Pritham E.J."/>
            <person name="Rechtsteiner A."/>
            <person name="Rho M."/>
            <person name="Rogozin I.B."/>
            <person name="Sakarya O."/>
            <person name="Salamov A."/>
            <person name="Schaack S."/>
            <person name="Shapiro H."/>
            <person name="Shiga Y."/>
            <person name="Skalitzky C."/>
            <person name="Smith Z."/>
            <person name="Souvorov A."/>
            <person name="Sung W."/>
            <person name="Tang Z."/>
            <person name="Tsuchiya D."/>
            <person name="Tu H."/>
            <person name="Vos H."/>
            <person name="Wang M."/>
            <person name="Wolf Y.I."/>
            <person name="Yamagata H."/>
            <person name="Yamada T."/>
            <person name="Ye Y."/>
            <person name="Shaw J.R."/>
            <person name="Andrews J."/>
            <person name="Crease T.J."/>
            <person name="Tang H."/>
            <person name="Lucas S.M."/>
            <person name="Robertson H.M."/>
            <person name="Bork P."/>
            <person name="Koonin E.V."/>
            <person name="Zdobnov E.M."/>
            <person name="Grigoriev I.V."/>
            <person name="Lynch M."/>
            <person name="Boore J.L."/>
        </authorList>
    </citation>
    <scope>NUCLEOTIDE SEQUENCE [LARGE SCALE GENOMIC DNA]</scope>
</reference>
<dbReference type="KEGG" id="dpx:DAPPUDRAFT_315322"/>
<dbReference type="PROSITE" id="PS00324">
    <property type="entry name" value="ASPARTOKINASE"/>
    <property type="match status" value="1"/>
</dbReference>
<dbReference type="InterPro" id="IPR001048">
    <property type="entry name" value="Asp/Glu/Uridylate_kinase"/>
</dbReference>
<proteinExistence type="inferred from homology"/>
<name>E9G9E4_DAPPU</name>
<dbReference type="PANTHER" id="PTHR21499">
    <property type="entry name" value="ASPARTATE KINASE"/>
    <property type="match status" value="1"/>
</dbReference>
<dbReference type="GO" id="GO:0008652">
    <property type="term" value="P:amino acid biosynthetic process"/>
    <property type="evidence" value="ECO:0007669"/>
    <property type="project" value="InterPro"/>
</dbReference>
<organism evidence="3 4">
    <name type="scientific">Daphnia pulex</name>
    <name type="common">Water flea</name>
    <dbReference type="NCBI Taxonomy" id="6669"/>
    <lineage>
        <taxon>Eukaryota</taxon>
        <taxon>Metazoa</taxon>
        <taxon>Ecdysozoa</taxon>
        <taxon>Arthropoda</taxon>
        <taxon>Crustacea</taxon>
        <taxon>Branchiopoda</taxon>
        <taxon>Diplostraca</taxon>
        <taxon>Cladocera</taxon>
        <taxon>Anomopoda</taxon>
        <taxon>Daphniidae</taxon>
        <taxon>Daphnia</taxon>
    </lineage>
</organism>
<dbReference type="SUPFAM" id="SSF53633">
    <property type="entry name" value="Carbamate kinase-like"/>
    <property type="match status" value="1"/>
</dbReference>
<dbReference type="OrthoDB" id="4323675at2759"/>
<protein>
    <recommendedName>
        <fullName evidence="2">Aspartate/glutamate/uridylate kinase domain-containing protein</fullName>
    </recommendedName>
</protein>
<dbReference type="PANTHER" id="PTHR21499:SF59">
    <property type="entry name" value="ASPARTOKINASE"/>
    <property type="match status" value="1"/>
</dbReference>
<dbReference type="AlphaFoldDB" id="E9G9E4"/>
<dbReference type="InterPro" id="IPR036393">
    <property type="entry name" value="AceGlu_kinase-like_sf"/>
</dbReference>
<gene>
    <name evidence="3" type="ORF">DAPPUDRAFT_315322</name>
</gene>
<dbReference type="EMBL" id="GL732536">
    <property type="protein sequence ID" value="EFX83889.1"/>
    <property type="molecule type" value="Genomic_DNA"/>
</dbReference>
<comment type="similarity">
    <text evidence="1">Belongs to the aspartokinase family.</text>
</comment>
<evidence type="ECO:0000259" key="2">
    <source>
        <dbReference type="Pfam" id="PF00696"/>
    </source>
</evidence>
<feature type="domain" description="Aspartate/glutamate/uridylate kinase" evidence="2">
    <location>
        <begin position="3"/>
        <end position="82"/>
    </location>
</feature>
<evidence type="ECO:0000313" key="4">
    <source>
        <dbReference type="Proteomes" id="UP000000305"/>
    </source>
</evidence>
<dbReference type="InParanoid" id="E9G9E4"/>
<sequence>MVRIVQKFGGTSLEGVSRLLNAAETVYRKWEKGFQVVVVVSAMAGVTNQLVELVKALGGDPQNPESDVVTSTGEQVTAGLLSVVVKNTVF</sequence>